<organism evidence="2 3">
    <name type="scientific">Exophiala aquamarina CBS 119918</name>
    <dbReference type="NCBI Taxonomy" id="1182545"/>
    <lineage>
        <taxon>Eukaryota</taxon>
        <taxon>Fungi</taxon>
        <taxon>Dikarya</taxon>
        <taxon>Ascomycota</taxon>
        <taxon>Pezizomycotina</taxon>
        <taxon>Eurotiomycetes</taxon>
        <taxon>Chaetothyriomycetidae</taxon>
        <taxon>Chaetothyriales</taxon>
        <taxon>Herpotrichiellaceae</taxon>
        <taxon>Exophiala</taxon>
    </lineage>
</organism>
<feature type="domain" description="N-acetyltransferase" evidence="1">
    <location>
        <begin position="25"/>
        <end position="193"/>
    </location>
</feature>
<dbReference type="STRING" id="1182545.A0A072PC92"/>
<dbReference type="Pfam" id="PF00583">
    <property type="entry name" value="Acetyltransf_1"/>
    <property type="match status" value="1"/>
</dbReference>
<evidence type="ECO:0000313" key="2">
    <source>
        <dbReference type="EMBL" id="KEF56908.1"/>
    </source>
</evidence>
<dbReference type="GeneID" id="25282012"/>
<dbReference type="SUPFAM" id="SSF55729">
    <property type="entry name" value="Acyl-CoA N-acyltransferases (Nat)"/>
    <property type="match status" value="1"/>
</dbReference>
<dbReference type="OrthoDB" id="329272at2759"/>
<comment type="caution">
    <text evidence="2">The sequence shown here is derived from an EMBL/GenBank/DDBJ whole genome shotgun (WGS) entry which is preliminary data.</text>
</comment>
<sequence>MAKLPVKIFMSPPPGEIVAPGGFPADPRPKGAPQVFLDAMEVRITVFCDEQKCSLEEELDVDDQRSWHWVAYLPDESGNDVPVSVIRIVPFPHGPHPNGYSDPDEEPYFKIGRVATLASARGKGLSRVLTEEAFSWLAAHQDQLPSGWNGLVLSHAQVAVEKMYAKLGFVTDVKLGRWDEEGIEHLGMWKRLNQGK</sequence>
<dbReference type="AlphaFoldDB" id="A0A072PC92"/>
<dbReference type="InterPro" id="IPR016181">
    <property type="entry name" value="Acyl_CoA_acyltransferase"/>
</dbReference>
<evidence type="ECO:0000259" key="1">
    <source>
        <dbReference type="PROSITE" id="PS51186"/>
    </source>
</evidence>
<dbReference type="PROSITE" id="PS51186">
    <property type="entry name" value="GNAT"/>
    <property type="match status" value="1"/>
</dbReference>
<dbReference type="EMBL" id="AMGV01000005">
    <property type="protein sequence ID" value="KEF56908.1"/>
    <property type="molecule type" value="Genomic_DNA"/>
</dbReference>
<accession>A0A072PC92</accession>
<gene>
    <name evidence="2" type="ORF">A1O9_07098</name>
</gene>
<dbReference type="GO" id="GO:0016747">
    <property type="term" value="F:acyltransferase activity, transferring groups other than amino-acyl groups"/>
    <property type="evidence" value="ECO:0007669"/>
    <property type="project" value="InterPro"/>
</dbReference>
<dbReference type="UniPathway" id="UPA00113">
    <property type="reaction ID" value="UER00529"/>
</dbReference>
<dbReference type="Gene3D" id="3.40.630.30">
    <property type="match status" value="1"/>
</dbReference>
<protein>
    <recommendedName>
        <fullName evidence="1">N-acetyltransferase domain-containing protein</fullName>
    </recommendedName>
</protein>
<reference evidence="2 3" key="1">
    <citation type="submission" date="2013-03" db="EMBL/GenBank/DDBJ databases">
        <title>The Genome Sequence of Exophiala aquamarina CBS 119918.</title>
        <authorList>
            <consortium name="The Broad Institute Genomics Platform"/>
            <person name="Cuomo C."/>
            <person name="de Hoog S."/>
            <person name="Gorbushina A."/>
            <person name="Walker B."/>
            <person name="Young S.K."/>
            <person name="Zeng Q."/>
            <person name="Gargeya S."/>
            <person name="Fitzgerald M."/>
            <person name="Haas B."/>
            <person name="Abouelleil A."/>
            <person name="Allen A.W."/>
            <person name="Alvarado L."/>
            <person name="Arachchi H.M."/>
            <person name="Berlin A.M."/>
            <person name="Chapman S.B."/>
            <person name="Gainer-Dewar J."/>
            <person name="Goldberg J."/>
            <person name="Griggs A."/>
            <person name="Gujja S."/>
            <person name="Hansen M."/>
            <person name="Howarth C."/>
            <person name="Imamovic A."/>
            <person name="Ireland A."/>
            <person name="Larimer J."/>
            <person name="McCowan C."/>
            <person name="Murphy C."/>
            <person name="Pearson M."/>
            <person name="Poon T.W."/>
            <person name="Priest M."/>
            <person name="Roberts A."/>
            <person name="Saif S."/>
            <person name="Shea T."/>
            <person name="Sisk P."/>
            <person name="Sykes S."/>
            <person name="Wortman J."/>
            <person name="Nusbaum C."/>
            <person name="Birren B."/>
        </authorList>
    </citation>
    <scope>NUCLEOTIDE SEQUENCE [LARGE SCALE GENOMIC DNA]</scope>
    <source>
        <strain evidence="2 3">CBS 119918</strain>
    </source>
</reference>
<dbReference type="HOGENOM" id="CLU_056607_0_0_1"/>
<name>A0A072PC92_9EURO</name>
<dbReference type="InterPro" id="IPR000182">
    <property type="entry name" value="GNAT_dom"/>
</dbReference>
<proteinExistence type="predicted"/>
<evidence type="ECO:0000313" key="3">
    <source>
        <dbReference type="Proteomes" id="UP000027920"/>
    </source>
</evidence>
<keyword evidence="3" id="KW-1185">Reference proteome</keyword>
<dbReference type="RefSeq" id="XP_013259498.1">
    <property type="nucleotide sequence ID" value="XM_013404044.1"/>
</dbReference>
<dbReference type="GO" id="GO:0006048">
    <property type="term" value="P:UDP-N-acetylglucosamine biosynthetic process"/>
    <property type="evidence" value="ECO:0007669"/>
    <property type="project" value="UniProtKB-UniPathway"/>
</dbReference>
<dbReference type="Proteomes" id="UP000027920">
    <property type="component" value="Unassembled WGS sequence"/>
</dbReference>
<dbReference type="VEuPathDB" id="FungiDB:A1O9_07098"/>